<protein>
    <recommendedName>
        <fullName evidence="2">Imelysin-like domain-containing protein</fullName>
    </recommendedName>
</protein>
<organism evidence="1">
    <name type="scientific">marine sediment metagenome</name>
    <dbReference type="NCBI Taxonomy" id="412755"/>
    <lineage>
        <taxon>unclassified sequences</taxon>
        <taxon>metagenomes</taxon>
        <taxon>ecological metagenomes</taxon>
    </lineage>
</organism>
<comment type="caution">
    <text evidence="1">The sequence shown here is derived from an EMBL/GenBank/DDBJ whole genome shotgun (WGS) entry which is preliminary data.</text>
</comment>
<dbReference type="AlphaFoldDB" id="A0A0F8X4W2"/>
<evidence type="ECO:0000313" key="1">
    <source>
        <dbReference type="EMBL" id="KKK64147.1"/>
    </source>
</evidence>
<evidence type="ECO:0008006" key="2">
    <source>
        <dbReference type="Google" id="ProtNLM"/>
    </source>
</evidence>
<name>A0A0F8X4W2_9ZZZZ</name>
<accession>A0A0F8X4W2</accession>
<proteinExistence type="predicted"/>
<gene>
    <name evidence="1" type="ORF">LCGC14_2987140</name>
</gene>
<sequence length="173" mass="19334">MKRRSLLALLGTALLIAAAAGCNGDGELTLEAYFQEVDSIFKQGDERLEPQVEALNQEFSSEDEQVRAIRDFWNANLPNFRDSVDALEVINAPPEVAKEHNKFIEVSTELEESFLDISERLEDVESIFEVNELLNDPGLNEASDRSDEACLTLQDIADANNIEVNLECVEEDT</sequence>
<dbReference type="EMBL" id="LAZR01061159">
    <property type="protein sequence ID" value="KKK64147.1"/>
    <property type="molecule type" value="Genomic_DNA"/>
</dbReference>
<dbReference type="PROSITE" id="PS51257">
    <property type="entry name" value="PROKAR_LIPOPROTEIN"/>
    <property type="match status" value="1"/>
</dbReference>
<reference evidence="1" key="1">
    <citation type="journal article" date="2015" name="Nature">
        <title>Complex archaea that bridge the gap between prokaryotes and eukaryotes.</title>
        <authorList>
            <person name="Spang A."/>
            <person name="Saw J.H."/>
            <person name="Jorgensen S.L."/>
            <person name="Zaremba-Niedzwiedzka K."/>
            <person name="Martijn J."/>
            <person name="Lind A.E."/>
            <person name="van Eijk R."/>
            <person name="Schleper C."/>
            <person name="Guy L."/>
            <person name="Ettema T.J."/>
        </authorList>
    </citation>
    <scope>NUCLEOTIDE SEQUENCE</scope>
</reference>